<dbReference type="Gene3D" id="3.40.50.150">
    <property type="entry name" value="Vaccinia Virus protein VP39"/>
    <property type="match status" value="1"/>
</dbReference>
<evidence type="ECO:0000256" key="6">
    <source>
        <dbReference type="ARBA" id="ARBA00022603"/>
    </source>
</evidence>
<comment type="caution">
    <text evidence="9">The sequence shown here is derived from an EMBL/GenBank/DDBJ whole genome shotgun (WGS) entry which is preliminary data.</text>
</comment>
<keyword evidence="7" id="KW-0808">Transferase</keyword>
<dbReference type="Proteomes" id="UP001163046">
    <property type="component" value="Unassembled WGS sequence"/>
</dbReference>
<evidence type="ECO:0000256" key="7">
    <source>
        <dbReference type="ARBA" id="ARBA00022679"/>
    </source>
</evidence>
<dbReference type="PANTHER" id="PTHR10259">
    <property type="entry name" value="THIOPURINE S-METHYLTRANSFERASE"/>
    <property type="match status" value="1"/>
</dbReference>
<evidence type="ECO:0000256" key="2">
    <source>
        <dbReference type="ARBA" id="ARBA00004496"/>
    </source>
</evidence>
<reference evidence="9" key="1">
    <citation type="submission" date="2023-01" db="EMBL/GenBank/DDBJ databases">
        <title>Genome assembly of the deep-sea coral Lophelia pertusa.</title>
        <authorList>
            <person name="Herrera S."/>
            <person name="Cordes E."/>
        </authorList>
    </citation>
    <scope>NUCLEOTIDE SEQUENCE</scope>
    <source>
        <strain evidence="9">USNM1676648</strain>
        <tissue evidence="9">Polyp</tissue>
    </source>
</reference>
<accession>A0A9W9ZSE8</accession>
<dbReference type="PANTHER" id="PTHR10259:SF11">
    <property type="entry name" value="THIOPURINE S-METHYLTRANSFERASE"/>
    <property type="match status" value="1"/>
</dbReference>
<sequence>MDTQENLERLAAYDFESKETWEQDWTTDKPEFHTDEVNAMLMKQHDDFTRGRTKLRILVPLCGKSLDMIWLAEQGHSVVGVELIRNGIEAFFRDNKLTYHEKSISLSPEIQATVFKAKEKDITLFECSIFDFSVEVAGGQFDCIWDRGSMTAINMMNEGRLKQYTDIMLGFLNQDGRYFLEFFTPESPDCMPPSFRFISEKNLSELFGERCTIRFLGKEKDIPDSEQHSSDKSEVPRVDAAEQGREFSMMMHYYFMDFK</sequence>
<dbReference type="PROSITE" id="PS51585">
    <property type="entry name" value="SAM_MT_TPMT"/>
    <property type="match status" value="1"/>
</dbReference>
<comment type="subcellular location">
    <subcellularLocation>
        <location evidence="2">Cytoplasm</location>
    </subcellularLocation>
</comment>
<keyword evidence="5" id="KW-0963">Cytoplasm</keyword>
<keyword evidence="8" id="KW-0949">S-adenosyl-L-methionine</keyword>
<proteinExistence type="inferred from homology"/>
<evidence type="ECO:0000256" key="5">
    <source>
        <dbReference type="ARBA" id="ARBA00022490"/>
    </source>
</evidence>
<dbReference type="AlphaFoldDB" id="A0A9W9ZSE8"/>
<keyword evidence="10" id="KW-1185">Reference proteome</keyword>
<evidence type="ECO:0000256" key="4">
    <source>
        <dbReference type="ARBA" id="ARBA00011905"/>
    </source>
</evidence>
<dbReference type="FunFam" id="3.40.50.150:FF:000101">
    <property type="entry name" value="Thiopurine S-methyltransferase"/>
    <property type="match status" value="1"/>
</dbReference>
<dbReference type="SUPFAM" id="SSF53335">
    <property type="entry name" value="S-adenosyl-L-methionine-dependent methyltransferases"/>
    <property type="match status" value="1"/>
</dbReference>
<dbReference type="EMBL" id="MU825877">
    <property type="protein sequence ID" value="KAJ7386299.1"/>
    <property type="molecule type" value="Genomic_DNA"/>
</dbReference>
<comment type="similarity">
    <text evidence="3">Belongs to the class I-like SAM-binding methyltransferase superfamily. TPMT family.</text>
</comment>
<dbReference type="InterPro" id="IPR029063">
    <property type="entry name" value="SAM-dependent_MTases_sf"/>
</dbReference>
<comment type="catalytic activity">
    <reaction evidence="1">
        <text>S-adenosyl-L-methionine + a thiopurine = S-adenosyl-L-homocysteine + a thiopurine S-methylether.</text>
        <dbReference type="EC" id="2.1.1.67"/>
    </reaction>
</comment>
<dbReference type="OrthoDB" id="276151at2759"/>
<dbReference type="GO" id="GO:0032259">
    <property type="term" value="P:methylation"/>
    <property type="evidence" value="ECO:0007669"/>
    <property type="project" value="UniProtKB-KW"/>
</dbReference>
<evidence type="ECO:0000313" key="9">
    <source>
        <dbReference type="EMBL" id="KAJ7386299.1"/>
    </source>
</evidence>
<evidence type="ECO:0000256" key="3">
    <source>
        <dbReference type="ARBA" id="ARBA00008145"/>
    </source>
</evidence>
<dbReference type="GO" id="GO:0008119">
    <property type="term" value="F:thiopurine S-methyltransferase activity"/>
    <property type="evidence" value="ECO:0007669"/>
    <property type="project" value="UniProtKB-EC"/>
</dbReference>
<organism evidence="9 10">
    <name type="scientific">Desmophyllum pertusum</name>
    <dbReference type="NCBI Taxonomy" id="174260"/>
    <lineage>
        <taxon>Eukaryota</taxon>
        <taxon>Metazoa</taxon>
        <taxon>Cnidaria</taxon>
        <taxon>Anthozoa</taxon>
        <taxon>Hexacorallia</taxon>
        <taxon>Scleractinia</taxon>
        <taxon>Caryophylliina</taxon>
        <taxon>Caryophylliidae</taxon>
        <taxon>Desmophyllum</taxon>
    </lineage>
</organism>
<name>A0A9W9ZSE8_9CNID</name>
<gene>
    <name evidence="9" type="ORF">OS493_010705</name>
</gene>
<dbReference type="EC" id="2.1.1.67" evidence="4"/>
<evidence type="ECO:0000256" key="8">
    <source>
        <dbReference type="ARBA" id="ARBA00022691"/>
    </source>
</evidence>
<evidence type="ECO:0000256" key="1">
    <source>
        <dbReference type="ARBA" id="ARBA00000903"/>
    </source>
</evidence>
<protein>
    <recommendedName>
        <fullName evidence="4">thiopurine S-methyltransferase</fullName>
        <ecNumber evidence="4">2.1.1.67</ecNumber>
    </recommendedName>
</protein>
<evidence type="ECO:0000313" key="10">
    <source>
        <dbReference type="Proteomes" id="UP001163046"/>
    </source>
</evidence>
<dbReference type="InterPro" id="IPR008854">
    <property type="entry name" value="TPMT"/>
</dbReference>
<keyword evidence="6" id="KW-0489">Methyltransferase</keyword>
<dbReference type="Pfam" id="PF05724">
    <property type="entry name" value="TPMT"/>
    <property type="match status" value="1"/>
</dbReference>
<dbReference type="GO" id="GO:0005737">
    <property type="term" value="C:cytoplasm"/>
    <property type="evidence" value="ECO:0007669"/>
    <property type="project" value="UniProtKB-SubCell"/>
</dbReference>